<dbReference type="RefSeq" id="XP_001386218.2">
    <property type="nucleotide sequence ID" value="XM_001386181.1"/>
</dbReference>
<keyword evidence="5" id="KW-0325">Glycoprotein</keyword>
<keyword evidence="3" id="KW-0964">Secreted</keyword>
<name>A3LYL1_PICST</name>
<feature type="compositionally biased region" description="Low complexity" evidence="6">
    <location>
        <begin position="346"/>
        <end position="359"/>
    </location>
</feature>
<dbReference type="OMA" id="TICVERY"/>
<evidence type="ECO:0000256" key="7">
    <source>
        <dbReference type="SAM" id="SignalP"/>
    </source>
</evidence>
<evidence type="ECO:0000256" key="6">
    <source>
        <dbReference type="SAM" id="MobiDB-lite"/>
    </source>
</evidence>
<feature type="signal peptide" evidence="7">
    <location>
        <begin position="1"/>
        <end position="19"/>
    </location>
</feature>
<dbReference type="EMBL" id="CP000501">
    <property type="protein sequence ID" value="ABN68189.2"/>
    <property type="molecule type" value="Genomic_DNA"/>
</dbReference>
<evidence type="ECO:0000313" key="9">
    <source>
        <dbReference type="EMBL" id="ABN68189.2"/>
    </source>
</evidence>
<comment type="subcellular location">
    <subcellularLocation>
        <location evidence="1">Secreted</location>
        <location evidence="1">Cell wall</location>
    </subcellularLocation>
</comment>
<dbReference type="HOGENOM" id="CLU_006199_3_1_1"/>
<dbReference type="AlphaFoldDB" id="A3LYL1"/>
<dbReference type="Proteomes" id="UP000002258">
    <property type="component" value="Chromosome 7"/>
</dbReference>
<evidence type="ECO:0000313" key="10">
    <source>
        <dbReference type="Proteomes" id="UP000002258"/>
    </source>
</evidence>
<dbReference type="GeneID" id="4840580"/>
<dbReference type="GO" id="GO:0009277">
    <property type="term" value="C:fungal-type cell wall"/>
    <property type="evidence" value="ECO:0007669"/>
    <property type="project" value="UniProtKB-ARBA"/>
</dbReference>
<dbReference type="OrthoDB" id="4022214at2759"/>
<accession>A3LYL1</accession>
<evidence type="ECO:0000259" key="8">
    <source>
        <dbReference type="Pfam" id="PF11765"/>
    </source>
</evidence>
<feature type="domain" description="Hyphally-regulated cell wall protein N-terminal" evidence="8">
    <location>
        <begin position="12"/>
        <end position="341"/>
    </location>
</feature>
<keyword evidence="2" id="KW-0134">Cell wall</keyword>
<evidence type="ECO:0000256" key="1">
    <source>
        <dbReference type="ARBA" id="ARBA00004191"/>
    </source>
</evidence>
<reference evidence="9 10" key="1">
    <citation type="journal article" date="2007" name="Nat. Biotechnol.">
        <title>Genome sequence of the lignocellulose-bioconverting and xylose-fermenting yeast Pichia stipitis.</title>
        <authorList>
            <person name="Jeffries T.W."/>
            <person name="Grigoriev I.V."/>
            <person name="Grimwood J."/>
            <person name="Laplaza J.M."/>
            <person name="Aerts A."/>
            <person name="Salamov A."/>
            <person name="Schmutz J."/>
            <person name="Lindquist E."/>
            <person name="Dehal P."/>
            <person name="Shapiro H."/>
            <person name="Jin Y.S."/>
            <person name="Passoth V."/>
            <person name="Richardson P.M."/>
        </authorList>
    </citation>
    <scope>NUCLEOTIDE SEQUENCE [LARGE SCALE GENOMIC DNA]</scope>
    <source>
        <strain evidence="10">ATCC 58785 / CBS 6054 / NBRC 10063 / NRRL Y-11545</strain>
    </source>
</reference>
<dbReference type="Pfam" id="PF11765">
    <property type="entry name" value="Hyphal_reg_CWP"/>
    <property type="match status" value="1"/>
</dbReference>
<keyword evidence="4 7" id="KW-0732">Signal</keyword>
<feature type="region of interest" description="Disordered" evidence="6">
    <location>
        <begin position="338"/>
        <end position="368"/>
    </location>
</feature>
<dbReference type="KEGG" id="pic:PICST_50059"/>
<dbReference type="InParanoid" id="A3LYL1"/>
<proteinExistence type="predicted"/>
<sequence length="473" mass="50820">MLLSSLLARILVLVSVVYATRDVVITGSKVDKGPINLSIGDITIEENSYWSIFDNSVSALKGSLWVKKGAGFYITGTDRLINLSVTLAFGQNSIKNEGTVVFNSIFCKLATKYELIGSSFYNSGEMFLATNGALGSLTAITSSSWTNSGLLVFYQNSRTSAIVSLGKPLGTIRNDGQICLHNELFKQETNIVGSGCITADKNSSIFLSNCLLEIDPKQSFYLADSQSSIRAKAISKSKTYTVYGFGNGNKIGLDLPLISLPILGSWGYDEKRGILTLRALGNLAHNFIIGTGYDKKKFQITTDSSLGLLSVFNGALKYNGPVPNSSIPSACRPCKPVPSVPDGPHTTSQTTAKTPCTTSTKKHSTRSSKSCNSQITVTSTWTEITTTTVTIISSSVEASCVPSYITVTVTTTAEPIDTVTVTSCPTMKPPHSTDTIYTVTSVYITETTTTTARTTLPTVTVTETKTKGYFRFF</sequence>
<protein>
    <submittedName>
        <fullName evidence="9">Hyphally regulated cell wall protein</fullName>
    </submittedName>
</protein>
<dbReference type="InterPro" id="IPR021031">
    <property type="entry name" value="Hyphal-reg_cell_wall_N"/>
</dbReference>
<evidence type="ECO:0000256" key="3">
    <source>
        <dbReference type="ARBA" id="ARBA00022525"/>
    </source>
</evidence>
<organism evidence="9 10">
    <name type="scientific">Scheffersomyces stipitis (strain ATCC 58785 / CBS 6054 / NBRC 10063 / NRRL Y-11545)</name>
    <name type="common">Yeast</name>
    <name type="synonym">Pichia stipitis</name>
    <dbReference type="NCBI Taxonomy" id="322104"/>
    <lineage>
        <taxon>Eukaryota</taxon>
        <taxon>Fungi</taxon>
        <taxon>Dikarya</taxon>
        <taxon>Ascomycota</taxon>
        <taxon>Saccharomycotina</taxon>
        <taxon>Pichiomycetes</taxon>
        <taxon>Debaryomycetaceae</taxon>
        <taxon>Scheffersomyces</taxon>
    </lineage>
</organism>
<feature type="chain" id="PRO_5002655108" evidence="7">
    <location>
        <begin position="20"/>
        <end position="473"/>
    </location>
</feature>
<evidence type="ECO:0000256" key="5">
    <source>
        <dbReference type="ARBA" id="ARBA00023180"/>
    </source>
</evidence>
<keyword evidence="10" id="KW-1185">Reference proteome</keyword>
<evidence type="ECO:0000256" key="4">
    <source>
        <dbReference type="ARBA" id="ARBA00022729"/>
    </source>
</evidence>
<evidence type="ECO:0000256" key="2">
    <source>
        <dbReference type="ARBA" id="ARBA00022512"/>
    </source>
</evidence>
<gene>
    <name evidence="9" type="primary">HYR2.1</name>
    <name evidence="9" type="ORF">PICST_50059</name>
</gene>